<evidence type="ECO:0000313" key="2">
    <source>
        <dbReference type="EMBL" id="GIJ17253.1"/>
    </source>
</evidence>
<dbReference type="Pfam" id="PF19560">
    <property type="entry name" value="DUF6082"/>
    <property type="match status" value="1"/>
</dbReference>
<accession>A0ABQ4IHP9</accession>
<dbReference type="EMBL" id="BOPA01000027">
    <property type="protein sequence ID" value="GIJ17253.1"/>
    <property type="molecule type" value="Genomic_DNA"/>
</dbReference>
<name>A0ABQ4IHP9_9ACTN</name>
<protein>
    <recommendedName>
        <fullName evidence="4">DUF4760 domain-containing protein</fullName>
    </recommendedName>
</protein>
<dbReference type="Proteomes" id="UP000647860">
    <property type="component" value="Unassembled WGS sequence"/>
</dbReference>
<evidence type="ECO:0008006" key="4">
    <source>
        <dbReference type="Google" id="ProtNLM"/>
    </source>
</evidence>
<keyword evidence="1" id="KW-0812">Transmembrane</keyword>
<reference evidence="2 3" key="1">
    <citation type="submission" date="2021-01" db="EMBL/GenBank/DDBJ databases">
        <title>Whole genome shotgun sequence of Verrucosispora gifhornensis NBRC 16317.</title>
        <authorList>
            <person name="Komaki H."/>
            <person name="Tamura T."/>
        </authorList>
    </citation>
    <scope>NUCLEOTIDE SEQUENCE [LARGE SCALE GENOMIC DNA]</scope>
    <source>
        <strain evidence="2 3">NBRC 16317</strain>
    </source>
</reference>
<keyword evidence="3" id="KW-1185">Reference proteome</keyword>
<keyword evidence="1" id="KW-1133">Transmembrane helix</keyword>
<evidence type="ECO:0000313" key="3">
    <source>
        <dbReference type="Proteomes" id="UP000647860"/>
    </source>
</evidence>
<dbReference type="InterPro" id="IPR045728">
    <property type="entry name" value="DUF6082"/>
</dbReference>
<organism evidence="2 3">
    <name type="scientific">Micromonospora gifhornensis</name>
    <dbReference type="NCBI Taxonomy" id="84594"/>
    <lineage>
        <taxon>Bacteria</taxon>
        <taxon>Bacillati</taxon>
        <taxon>Actinomycetota</taxon>
        <taxon>Actinomycetes</taxon>
        <taxon>Micromonosporales</taxon>
        <taxon>Micromonosporaceae</taxon>
        <taxon>Micromonospora</taxon>
    </lineage>
</organism>
<gene>
    <name evidence="2" type="ORF">Vgi01_39370</name>
</gene>
<feature type="transmembrane region" description="Helical" evidence="1">
    <location>
        <begin position="57"/>
        <end position="80"/>
    </location>
</feature>
<proteinExistence type="predicted"/>
<comment type="caution">
    <text evidence="2">The sequence shown here is derived from an EMBL/GenBank/DDBJ whole genome shotgun (WGS) entry which is preliminary data.</text>
</comment>
<evidence type="ECO:0000256" key="1">
    <source>
        <dbReference type="SAM" id="Phobius"/>
    </source>
</evidence>
<keyword evidence="1" id="KW-0472">Membrane</keyword>
<feature type="transmembrane region" description="Helical" evidence="1">
    <location>
        <begin position="240"/>
        <end position="258"/>
    </location>
</feature>
<sequence>MSRSRMVTGMGRRSVTPALLLLAVLAILAAVLMSPAGLLWIGERPGYDWSLLGNVGEAYGAASAILAGLALVGVAISLILQAKEAKAVREQALRALHTDLLKMAIDDTGLLECWGPIEQSTDLEWFRKHVYTNLIVSHWQLMWEVDVLSEAHLEVLADQFFKGTAGRRFWAEARGPRMKAETSRRARRFTVIVDRSYQAAVDAGPPAGPMNGQPPSNDLPVVPDSRVGQARGTRSRAVDLAMGAVLGGGVAVAGHYLARRGRARGS</sequence>
<dbReference type="RefSeq" id="WP_204291965.1">
    <property type="nucleotide sequence ID" value="NZ_BOPA01000027.1"/>
</dbReference>